<accession>U2Y809</accession>
<feature type="signal peptide" evidence="2">
    <location>
        <begin position="1"/>
        <end position="25"/>
    </location>
</feature>
<evidence type="ECO:0000313" key="4">
    <source>
        <dbReference type="Proteomes" id="UP000016568"/>
    </source>
</evidence>
<evidence type="ECO:0000256" key="2">
    <source>
        <dbReference type="SAM" id="SignalP"/>
    </source>
</evidence>
<reference evidence="3 4" key="1">
    <citation type="submission" date="2013-09" db="EMBL/GenBank/DDBJ databases">
        <title>Whole genome shotgun sequence of Novosphingobium tardaugens NBRC 16725.</title>
        <authorList>
            <person name="Isaki S."/>
            <person name="Hosoyama A."/>
            <person name="Tsuchikane K."/>
            <person name="Katsumata H."/>
            <person name="Ando Y."/>
            <person name="Yamazaki S."/>
            <person name="Fujita N."/>
        </authorList>
    </citation>
    <scope>NUCLEOTIDE SEQUENCE [LARGE SCALE GENOMIC DNA]</scope>
    <source>
        <strain evidence="3 4">NBRC 16725</strain>
    </source>
</reference>
<feature type="compositionally biased region" description="Low complexity" evidence="1">
    <location>
        <begin position="43"/>
        <end position="70"/>
    </location>
</feature>
<proteinExistence type="predicted"/>
<feature type="compositionally biased region" description="Low complexity" evidence="1">
    <location>
        <begin position="24"/>
        <end position="36"/>
    </location>
</feature>
<feature type="chain" id="PRO_5004636188" description="Lipoprotein" evidence="2">
    <location>
        <begin position="26"/>
        <end position="168"/>
    </location>
</feature>
<dbReference type="EMBL" id="BASZ01000005">
    <property type="protein sequence ID" value="GAD49316.1"/>
    <property type="molecule type" value="Genomic_DNA"/>
</dbReference>
<dbReference type="Proteomes" id="UP000016568">
    <property type="component" value="Unassembled WGS sequence"/>
</dbReference>
<dbReference type="PROSITE" id="PS51257">
    <property type="entry name" value="PROKAR_LIPOPROTEIN"/>
    <property type="match status" value="1"/>
</dbReference>
<keyword evidence="2" id="KW-0732">Signal</keyword>
<comment type="caution">
    <text evidence="3">The sequence shown here is derived from an EMBL/GenBank/DDBJ whole genome shotgun (WGS) entry which is preliminary data.</text>
</comment>
<dbReference type="RefSeq" id="WP_021690222.1">
    <property type="nucleotide sequence ID" value="NZ_BASZ01000005.1"/>
</dbReference>
<evidence type="ECO:0008006" key="5">
    <source>
        <dbReference type="Google" id="ProtNLM"/>
    </source>
</evidence>
<name>U2Y809_9SPHN</name>
<dbReference type="AlphaFoldDB" id="U2Y809"/>
<keyword evidence="4" id="KW-1185">Reference proteome</keyword>
<gene>
    <name evidence="3" type="ORF">NT2_05_02360</name>
</gene>
<sequence length="168" mass="17112">MRKTMIPAAVALLALAACNDSGNTAASSSAANTTDTPVPADPGAPSNGSAATPPSATPATSPTDSSIPAALQGRWGLVPADCTSTRGDAKGLLRIDGTSLEFYESVGKLTSATKRSDTSLRGTFAFTGEGMNWNREVELLATDNGKTLTRSEYGADALPGPLKYSKCA</sequence>
<evidence type="ECO:0000313" key="3">
    <source>
        <dbReference type="EMBL" id="GAD49316.1"/>
    </source>
</evidence>
<dbReference type="eggNOG" id="ENOG5033E3H">
    <property type="taxonomic scope" value="Bacteria"/>
</dbReference>
<protein>
    <recommendedName>
        <fullName evidence="5">Lipoprotein</fullName>
    </recommendedName>
</protein>
<evidence type="ECO:0000256" key="1">
    <source>
        <dbReference type="SAM" id="MobiDB-lite"/>
    </source>
</evidence>
<feature type="region of interest" description="Disordered" evidence="1">
    <location>
        <begin position="24"/>
        <end position="70"/>
    </location>
</feature>
<organism evidence="3 4">
    <name type="scientific">Caenibius tardaugens NBRC 16725</name>
    <dbReference type="NCBI Taxonomy" id="1219035"/>
    <lineage>
        <taxon>Bacteria</taxon>
        <taxon>Pseudomonadati</taxon>
        <taxon>Pseudomonadota</taxon>
        <taxon>Alphaproteobacteria</taxon>
        <taxon>Sphingomonadales</taxon>
        <taxon>Erythrobacteraceae</taxon>
        <taxon>Caenibius</taxon>
    </lineage>
</organism>